<keyword evidence="1 3" id="KW-0732">Signal</keyword>
<evidence type="ECO:0000256" key="2">
    <source>
        <dbReference type="SAM" id="MobiDB-lite"/>
    </source>
</evidence>
<feature type="signal peptide" evidence="3">
    <location>
        <begin position="1"/>
        <end position="24"/>
    </location>
</feature>
<dbReference type="AlphaFoldDB" id="A0A0E4H9X1"/>
<gene>
    <name evidence="4" type="ORF">PRIO_0240</name>
</gene>
<dbReference type="Proteomes" id="UP000033163">
    <property type="component" value="Chromosome I"/>
</dbReference>
<evidence type="ECO:0000256" key="1">
    <source>
        <dbReference type="ARBA" id="ARBA00022729"/>
    </source>
</evidence>
<evidence type="ECO:0000313" key="4">
    <source>
        <dbReference type="EMBL" id="CQR51494.1"/>
    </source>
</evidence>
<accession>A0A0E4H9X1</accession>
<dbReference type="PATRIC" id="fig|1073571.4.peg.224"/>
<dbReference type="Gene3D" id="2.60.40.1240">
    <property type="match status" value="1"/>
</dbReference>
<evidence type="ECO:0000313" key="5">
    <source>
        <dbReference type="Proteomes" id="UP000033163"/>
    </source>
</evidence>
<dbReference type="RefSeq" id="WP_020425765.1">
    <property type="nucleotide sequence ID" value="NZ_AGBD01000029.1"/>
</dbReference>
<reference evidence="5" key="1">
    <citation type="submission" date="2015-03" db="EMBL/GenBank/DDBJ databases">
        <authorList>
            <person name="Wibberg D."/>
        </authorList>
    </citation>
    <scope>NUCLEOTIDE SEQUENCE [LARGE SCALE GENOMIC DNA]</scope>
</reference>
<feature type="chain" id="PRO_5038827816" description="Copper amine oxidase-like N-terminal domain-containing protein" evidence="3">
    <location>
        <begin position="25"/>
        <end position="246"/>
    </location>
</feature>
<feature type="region of interest" description="Disordered" evidence="2">
    <location>
        <begin position="78"/>
        <end position="100"/>
    </location>
</feature>
<dbReference type="EMBL" id="LN831776">
    <property type="protein sequence ID" value="CQR51494.1"/>
    <property type="molecule type" value="Genomic_DNA"/>
</dbReference>
<dbReference type="KEGG" id="pri:PRIO_0240"/>
<proteinExistence type="predicted"/>
<sequence>MKKKKLITAAIASFVLVSSFTAGAYAATKFKLIVDGKTTSADIQEIKGAPYVALKDVGNLLGATVKYDSKTKTATITSKGSATTAPSTNDTGQSSRTKPAAIGSTQSFTVDSALKKYTGQVSITQIIRGDEAWKMISEANSLNSPAKDGYEYILAKANVKIISNKKSTDAAVDVWNGDFKLVSSSGTDYDYLMSIVLPEPNIDAKVYAGSSKEGWVAFQVKKDDPSPVISFARKYDGSGGVWFKTN</sequence>
<protein>
    <recommendedName>
        <fullName evidence="6">Copper amine oxidase-like N-terminal domain-containing protein</fullName>
    </recommendedName>
</protein>
<organism evidence="4 5">
    <name type="scientific">Paenibacillus riograndensis SBR5</name>
    <dbReference type="NCBI Taxonomy" id="1073571"/>
    <lineage>
        <taxon>Bacteria</taxon>
        <taxon>Bacillati</taxon>
        <taxon>Bacillota</taxon>
        <taxon>Bacilli</taxon>
        <taxon>Bacillales</taxon>
        <taxon>Paenibacillaceae</taxon>
        <taxon>Paenibacillus</taxon>
        <taxon>Paenibacillus sonchi group</taxon>
    </lineage>
</organism>
<name>A0A0E4H9X1_9BACL</name>
<evidence type="ECO:0000256" key="3">
    <source>
        <dbReference type="SAM" id="SignalP"/>
    </source>
</evidence>
<evidence type="ECO:0008006" key="6">
    <source>
        <dbReference type="Google" id="ProtNLM"/>
    </source>
</evidence>
<dbReference type="InterPro" id="IPR029050">
    <property type="entry name" value="Immunoprotect_excell_Ig-like"/>
</dbReference>
<dbReference type="HOGENOM" id="CLU_1150956_0_0_9"/>